<gene>
    <name evidence="2" type="ORF">AT705_03665</name>
    <name evidence="3" type="ORF">AT705_03675</name>
</gene>
<evidence type="ECO:0000313" key="2">
    <source>
        <dbReference type="EMBL" id="ALU42110.1"/>
    </source>
</evidence>
<proteinExistence type="predicted"/>
<evidence type="ECO:0000313" key="3">
    <source>
        <dbReference type="EMBL" id="ALU42112.1"/>
    </source>
</evidence>
<dbReference type="Proteomes" id="UP000069015">
    <property type="component" value="Chromosome 1"/>
</dbReference>
<dbReference type="EMBL" id="CP013611">
    <property type="protein sequence ID" value="ALU42110.1"/>
    <property type="molecule type" value="Genomic_DNA"/>
</dbReference>
<keyword evidence="1" id="KW-1133">Transmembrane helix</keyword>
<accession>A0A0U3GPB7</accession>
<organism evidence="2 4">
    <name type="scientific">Pseudoalteromonas rubra</name>
    <dbReference type="NCBI Taxonomy" id="43658"/>
    <lineage>
        <taxon>Bacteria</taxon>
        <taxon>Pseudomonadati</taxon>
        <taxon>Pseudomonadota</taxon>
        <taxon>Gammaproteobacteria</taxon>
        <taxon>Alteromonadales</taxon>
        <taxon>Pseudoalteromonadaceae</taxon>
        <taxon>Pseudoalteromonas</taxon>
    </lineage>
</organism>
<feature type="transmembrane region" description="Helical" evidence="1">
    <location>
        <begin position="6"/>
        <end position="30"/>
    </location>
</feature>
<protein>
    <submittedName>
        <fullName evidence="2">Uncharacterized protein</fullName>
    </submittedName>
</protein>
<keyword evidence="1" id="KW-0472">Membrane</keyword>
<dbReference type="EMBL" id="CP013611">
    <property type="protein sequence ID" value="ALU42112.1"/>
    <property type="molecule type" value="Genomic_DNA"/>
</dbReference>
<dbReference type="KEGG" id="prr:AT705_03675"/>
<keyword evidence="1" id="KW-0812">Transmembrane</keyword>
<evidence type="ECO:0000256" key="1">
    <source>
        <dbReference type="SAM" id="Phobius"/>
    </source>
</evidence>
<reference evidence="2 4" key="1">
    <citation type="submission" date="2015-12" db="EMBL/GenBank/DDBJ databases">
        <title>Complete genome sequence of Pseudoalteromonas rubra SCSIO 6842, harboring a conjugative plasmid.</title>
        <authorList>
            <person name="Li B."/>
            <person name="Wang X."/>
        </authorList>
    </citation>
    <scope>NUCLEOTIDE SEQUENCE [LARGE SCALE GENOMIC DNA]</scope>
    <source>
        <strain evidence="2 4">SCSIO 6842</strain>
    </source>
</reference>
<dbReference type="AlphaFoldDB" id="A0A0U3GPB7"/>
<dbReference type="KEGG" id="prr:AT705_03665"/>
<evidence type="ECO:0000313" key="4">
    <source>
        <dbReference type="Proteomes" id="UP000069015"/>
    </source>
</evidence>
<sequence>MELFNQFVVIMGGTSVVLAALFGLIGKLWLSVVIEKYKGSINKDLSKLKVELDKSSKRYEARLSKITYVSQVQFDHEYQIYSKVWSSLVELKVATEKLRPFMDYIDPNQTEDARKFERLKAFAKPYSEFSIMLETHKPFYAETVYEALKEVKAKCHHESVDFEVGRRHEPGYYQDAIQNSEQISSAIDKACNQIRSRLQEVTVI</sequence>
<name>A0A0U3GPB7_9GAMM</name>
<dbReference type="RefSeq" id="WP_058795535.1">
    <property type="nucleotide sequence ID" value="NZ_CP013611.1"/>
</dbReference>